<keyword evidence="3" id="KW-1185">Reference proteome</keyword>
<reference evidence="2 3" key="1">
    <citation type="submission" date="2018-07" db="EMBL/GenBank/DDBJ databases">
        <title>Halomonas rutogse sp. nov., isolated from Lake TangqianCo on Tibetan Plateau.</title>
        <authorList>
            <person name="Lu H."/>
            <person name="Xing P."/>
            <person name="Wu Q."/>
        </authorList>
    </citation>
    <scope>NUCLEOTIDE SEQUENCE [LARGE SCALE GENOMIC DNA]</scope>
    <source>
        <strain evidence="2 3">TQ8S</strain>
    </source>
</reference>
<organism evidence="2 3">
    <name type="scientific">Vreelandella rituensis</name>
    <dbReference type="NCBI Taxonomy" id="2282306"/>
    <lineage>
        <taxon>Bacteria</taxon>
        <taxon>Pseudomonadati</taxon>
        <taxon>Pseudomonadota</taxon>
        <taxon>Gammaproteobacteria</taxon>
        <taxon>Oceanospirillales</taxon>
        <taxon>Halomonadaceae</taxon>
        <taxon>Vreelandella</taxon>
    </lineage>
</organism>
<evidence type="ECO:0000313" key="3">
    <source>
        <dbReference type="Proteomes" id="UP000253204"/>
    </source>
</evidence>
<feature type="compositionally biased region" description="Low complexity" evidence="1">
    <location>
        <begin position="46"/>
        <end position="62"/>
    </location>
</feature>
<protein>
    <submittedName>
        <fullName evidence="2">Uncharacterized protein</fullName>
    </submittedName>
</protein>
<proteinExistence type="predicted"/>
<sequence>MSDKDQAAGLRKWANLQRQQKEGNEEADSDAPALPDDDIETVAAQSSPEESTSEELPSSLAEVEAEEIEPESASVADDDDLFDFDGAFAAPEETASATASVASEPEVPPAPPKVRIPLVVVGLPGTTAAQAHKVKERLRHWAALGREWAGDPEQWDIHVVAADAAEVATLARQYRRWALWVESDAEAFVQAFRTLRLLHDAGGPRRLLALHEPGLSRRGLLDNLHEAAQYYLGTELLILAR</sequence>
<gene>
    <name evidence="2" type="ORF">DU506_09800</name>
</gene>
<evidence type="ECO:0000313" key="2">
    <source>
        <dbReference type="EMBL" id="RCV92048.1"/>
    </source>
</evidence>
<feature type="compositionally biased region" description="Acidic residues" evidence="1">
    <location>
        <begin position="63"/>
        <end position="79"/>
    </location>
</feature>
<name>A0A368U4M2_9GAMM</name>
<feature type="compositionally biased region" description="Acidic residues" evidence="1">
    <location>
        <begin position="25"/>
        <end position="40"/>
    </location>
</feature>
<dbReference type="AlphaFoldDB" id="A0A368U4M2"/>
<evidence type="ECO:0000256" key="1">
    <source>
        <dbReference type="SAM" id="MobiDB-lite"/>
    </source>
</evidence>
<dbReference type="EMBL" id="QPIJ01000019">
    <property type="protein sequence ID" value="RCV92048.1"/>
    <property type="molecule type" value="Genomic_DNA"/>
</dbReference>
<feature type="region of interest" description="Disordered" evidence="1">
    <location>
        <begin position="1"/>
        <end position="79"/>
    </location>
</feature>
<accession>A0A368U4M2</accession>
<dbReference type="RefSeq" id="WP_114486759.1">
    <property type="nucleotide sequence ID" value="NZ_CBCSHM010000023.1"/>
</dbReference>
<dbReference type="Proteomes" id="UP000253204">
    <property type="component" value="Unassembled WGS sequence"/>
</dbReference>
<dbReference type="OrthoDB" id="6236672at2"/>
<comment type="caution">
    <text evidence="2">The sequence shown here is derived from an EMBL/GenBank/DDBJ whole genome shotgun (WGS) entry which is preliminary data.</text>
</comment>